<dbReference type="RefSeq" id="WP_253617291.1">
    <property type="nucleotide sequence ID" value="NZ_JAMZDE010000001.1"/>
</dbReference>
<keyword evidence="1" id="KW-1133">Transmembrane helix</keyword>
<organism evidence="2 3">
    <name type="scientific">Idiomarina rhizosphaerae</name>
    <dbReference type="NCBI Taxonomy" id="2961572"/>
    <lineage>
        <taxon>Bacteria</taxon>
        <taxon>Pseudomonadati</taxon>
        <taxon>Pseudomonadota</taxon>
        <taxon>Gammaproteobacteria</taxon>
        <taxon>Alteromonadales</taxon>
        <taxon>Idiomarinaceae</taxon>
        <taxon>Idiomarina</taxon>
    </lineage>
</organism>
<name>A0A9X2FTK2_9GAMM</name>
<keyword evidence="1" id="KW-0472">Membrane</keyword>
<evidence type="ECO:0000256" key="1">
    <source>
        <dbReference type="SAM" id="Phobius"/>
    </source>
</evidence>
<dbReference type="InterPro" id="IPR036249">
    <property type="entry name" value="Thioredoxin-like_sf"/>
</dbReference>
<gene>
    <name evidence="2" type="ORF">NJR55_01700</name>
</gene>
<dbReference type="SUPFAM" id="SSF52833">
    <property type="entry name" value="Thioredoxin-like"/>
    <property type="match status" value="1"/>
</dbReference>
<dbReference type="EMBL" id="JAMZDE010000001">
    <property type="protein sequence ID" value="MCP1338297.1"/>
    <property type="molecule type" value="Genomic_DNA"/>
</dbReference>
<accession>A0A9X2FTK2</accession>
<keyword evidence="3" id="KW-1185">Reference proteome</keyword>
<keyword evidence="1" id="KW-0812">Transmembrane</keyword>
<evidence type="ECO:0000313" key="3">
    <source>
        <dbReference type="Proteomes" id="UP001139474"/>
    </source>
</evidence>
<comment type="caution">
    <text evidence="2">The sequence shown here is derived from an EMBL/GenBank/DDBJ whole genome shotgun (WGS) entry which is preliminary data.</text>
</comment>
<proteinExistence type="predicted"/>
<feature type="transmembrane region" description="Helical" evidence="1">
    <location>
        <begin position="6"/>
        <end position="28"/>
    </location>
</feature>
<evidence type="ECO:0008006" key="4">
    <source>
        <dbReference type="Google" id="ProtNLM"/>
    </source>
</evidence>
<evidence type="ECO:0000313" key="2">
    <source>
        <dbReference type="EMBL" id="MCP1338297.1"/>
    </source>
</evidence>
<dbReference type="Proteomes" id="UP001139474">
    <property type="component" value="Unassembled WGS sequence"/>
</dbReference>
<reference evidence="2" key="1">
    <citation type="submission" date="2022-06" db="EMBL/GenBank/DDBJ databases">
        <title>Idiomarina rhizosphaerae M1R2S28.</title>
        <authorList>
            <person name="Sun J.-Q."/>
            <person name="Li L.-F."/>
        </authorList>
    </citation>
    <scope>NUCLEOTIDE SEQUENCE</scope>
    <source>
        <strain evidence="2">M1R2S28</strain>
    </source>
</reference>
<protein>
    <recommendedName>
        <fullName evidence="4">Thioredoxin domain-containing protein</fullName>
    </recommendedName>
</protein>
<sequence>MDYFLLNLILFSLIISVILNLSLTLYLFKYVRLLNKNKQDAPPLTLPPGYIIENFKARLINDNKLITLGDNSSVVIFLSEKCRLCRSKVPQLEFLLPAVEKVDVSLWINLIDNVSAKDSFLSESPLIKKTISIDKDLIRTLNPRTAAPFYLLIDHEKELQASGMIGDANWNSFIDQMENILKQNSAEHHE</sequence>
<dbReference type="AlphaFoldDB" id="A0A9X2FTK2"/>